<evidence type="ECO:0000313" key="3">
    <source>
        <dbReference type="Proteomes" id="UP000005237"/>
    </source>
</evidence>
<keyword evidence="3" id="KW-1185">Reference proteome</keyword>
<protein>
    <submittedName>
        <fullName evidence="2">Uncharacterized protein</fullName>
    </submittedName>
</protein>
<proteinExistence type="predicted"/>
<dbReference type="AlphaFoldDB" id="A0A8R1I518"/>
<organism evidence="2 3">
    <name type="scientific">Caenorhabditis japonica</name>
    <dbReference type="NCBI Taxonomy" id="281687"/>
    <lineage>
        <taxon>Eukaryota</taxon>
        <taxon>Metazoa</taxon>
        <taxon>Ecdysozoa</taxon>
        <taxon>Nematoda</taxon>
        <taxon>Chromadorea</taxon>
        <taxon>Rhabditida</taxon>
        <taxon>Rhabditina</taxon>
        <taxon>Rhabditomorpha</taxon>
        <taxon>Rhabditoidea</taxon>
        <taxon>Rhabditidae</taxon>
        <taxon>Peloderinae</taxon>
        <taxon>Caenorhabditis</taxon>
    </lineage>
</organism>
<feature type="compositionally biased region" description="Polar residues" evidence="1">
    <location>
        <begin position="56"/>
        <end position="71"/>
    </location>
</feature>
<evidence type="ECO:0000313" key="2">
    <source>
        <dbReference type="EnsemblMetazoa" id="CJA14619.1"/>
    </source>
</evidence>
<feature type="region of interest" description="Disordered" evidence="1">
    <location>
        <begin position="1"/>
        <end position="133"/>
    </location>
</feature>
<accession>A0A8R1I518</accession>
<sequence length="157" mass="16347">MRPQRPGNDIKPSLMRRSGSSEDIPQTTPSRMGRPSGPPPARPAAPPPPVPTSTPSFSQLSNRFASPASSRATEDAPPPPQRTASKAPASSGLTSSRFPPVPTASIAPAPPPPASSPYPVMMSTATVSPNVPFHPLNRFHFLPLSQLPPPPNAGSRA</sequence>
<reference evidence="2" key="2">
    <citation type="submission" date="2022-06" db="UniProtKB">
        <authorList>
            <consortium name="EnsemblMetazoa"/>
        </authorList>
    </citation>
    <scope>IDENTIFICATION</scope>
    <source>
        <strain evidence="2">DF5081</strain>
    </source>
</reference>
<feature type="compositionally biased region" description="Pro residues" evidence="1">
    <location>
        <begin position="36"/>
        <end position="52"/>
    </location>
</feature>
<dbReference type="EnsemblMetazoa" id="CJA14619.1">
    <property type="protein sequence ID" value="CJA14619.1"/>
    <property type="gene ID" value="WBGene00133823"/>
</dbReference>
<dbReference type="Proteomes" id="UP000005237">
    <property type="component" value="Unassembled WGS sequence"/>
</dbReference>
<reference evidence="3" key="1">
    <citation type="submission" date="2010-08" db="EMBL/GenBank/DDBJ databases">
        <authorList>
            <consortium name="Caenorhabditis japonica Sequencing Consortium"/>
            <person name="Wilson R.K."/>
        </authorList>
    </citation>
    <scope>NUCLEOTIDE SEQUENCE [LARGE SCALE GENOMIC DNA]</scope>
    <source>
        <strain evidence="3">DF5081</strain>
    </source>
</reference>
<evidence type="ECO:0000256" key="1">
    <source>
        <dbReference type="SAM" id="MobiDB-lite"/>
    </source>
</evidence>
<name>A0A8R1I518_CAEJA</name>